<dbReference type="AlphaFoldDB" id="H6L220"/>
<keyword evidence="4" id="KW-1185">Reference proteome</keyword>
<dbReference type="STRING" id="984262.SGRA_0819"/>
<dbReference type="OrthoDB" id="1490595at2"/>
<organism evidence="3 4">
    <name type="scientific">Saprospira grandis (strain Lewin)</name>
    <dbReference type="NCBI Taxonomy" id="984262"/>
    <lineage>
        <taxon>Bacteria</taxon>
        <taxon>Pseudomonadati</taxon>
        <taxon>Bacteroidota</taxon>
        <taxon>Saprospiria</taxon>
        <taxon>Saprospirales</taxon>
        <taxon>Saprospiraceae</taxon>
        <taxon>Saprospira</taxon>
    </lineage>
</organism>
<dbReference type="eggNOG" id="COG2518">
    <property type="taxonomic scope" value="Bacteria"/>
</dbReference>
<evidence type="ECO:0000256" key="1">
    <source>
        <dbReference type="ARBA" id="ARBA00022679"/>
    </source>
</evidence>
<dbReference type="Proteomes" id="UP000007519">
    <property type="component" value="Chromosome"/>
</dbReference>
<dbReference type="Gene3D" id="3.40.50.150">
    <property type="entry name" value="Vaccinia Virus protein VP39"/>
    <property type="match status" value="1"/>
</dbReference>
<feature type="domain" description="Methyltransferase" evidence="2">
    <location>
        <begin position="46"/>
        <end position="141"/>
    </location>
</feature>
<dbReference type="Pfam" id="PF13649">
    <property type="entry name" value="Methyltransf_25"/>
    <property type="match status" value="1"/>
</dbReference>
<keyword evidence="1" id="KW-0808">Transferase</keyword>
<sequence>MRDWVAEFYKKQNDWLGVYLGPVTEEDHRRAQRLQDLAELNGKKKVLELGGGGGQTALAIAQLGHEVDMVELLESSANWAKKLAEQHAPQRLNIIQADFYDWEGPEKQYDLICYFDSFGIGSDLEQKELLQKMHHWLAPDGLIVIEVGASWYWSGQAWGQEYDFELGIRRHEFDPINCRLLDKWWLKNSPKEVYQQSLRCYTPADFELLLENIPLKISKLQTGPAFDEAQNIVQEQADWADCMTYFVCLQKESEKSWTDQK</sequence>
<evidence type="ECO:0000313" key="4">
    <source>
        <dbReference type="Proteomes" id="UP000007519"/>
    </source>
</evidence>
<dbReference type="HOGENOM" id="CLU_1110521_0_0_10"/>
<dbReference type="SUPFAM" id="SSF53335">
    <property type="entry name" value="S-adenosyl-L-methionine-dependent methyltransferases"/>
    <property type="match status" value="1"/>
</dbReference>
<evidence type="ECO:0000259" key="2">
    <source>
        <dbReference type="Pfam" id="PF13649"/>
    </source>
</evidence>
<dbReference type="GO" id="GO:0016740">
    <property type="term" value="F:transferase activity"/>
    <property type="evidence" value="ECO:0007669"/>
    <property type="project" value="UniProtKB-KW"/>
</dbReference>
<proteinExistence type="predicted"/>
<dbReference type="PANTHER" id="PTHR43861">
    <property type="entry name" value="TRANS-ACONITATE 2-METHYLTRANSFERASE-RELATED"/>
    <property type="match status" value="1"/>
</dbReference>
<dbReference type="RefSeq" id="WP_015691209.1">
    <property type="nucleotide sequence ID" value="NC_016940.1"/>
</dbReference>
<dbReference type="InterPro" id="IPR029063">
    <property type="entry name" value="SAM-dependent_MTases_sf"/>
</dbReference>
<accession>H6L220</accession>
<name>H6L220_SAPGL</name>
<dbReference type="KEGG" id="sgn:SGRA_0819"/>
<gene>
    <name evidence="3" type="ordered locus">SGRA_0819</name>
</gene>
<reference evidence="3 4" key="1">
    <citation type="journal article" date="2012" name="Stand. Genomic Sci.">
        <title>Complete genome sequencing and analysis of Saprospira grandis str. Lewin, a predatory marine bacterium.</title>
        <authorList>
            <person name="Saw J.H."/>
            <person name="Yuryev A."/>
            <person name="Kanbe M."/>
            <person name="Hou S."/>
            <person name="Young A.G."/>
            <person name="Aizawa S."/>
            <person name="Alam M."/>
        </authorList>
    </citation>
    <scope>NUCLEOTIDE SEQUENCE [LARGE SCALE GENOMIC DNA]</scope>
    <source>
        <strain evidence="3 4">Lewin</strain>
    </source>
</reference>
<dbReference type="InterPro" id="IPR041698">
    <property type="entry name" value="Methyltransf_25"/>
</dbReference>
<dbReference type="CDD" id="cd02440">
    <property type="entry name" value="AdoMet_MTases"/>
    <property type="match status" value="1"/>
</dbReference>
<dbReference type="EMBL" id="CP002831">
    <property type="protein sequence ID" value="AFC23557.1"/>
    <property type="molecule type" value="Genomic_DNA"/>
</dbReference>
<protein>
    <submittedName>
        <fullName evidence="3">N-methyl-transferase-related protein</fullName>
    </submittedName>
</protein>
<evidence type="ECO:0000313" key="3">
    <source>
        <dbReference type="EMBL" id="AFC23557.1"/>
    </source>
</evidence>